<dbReference type="GO" id="GO:0047280">
    <property type="term" value="F:nicotinamide phosphoribosyltransferase activity"/>
    <property type="evidence" value="ECO:0007669"/>
    <property type="project" value="UniProtKB-EC"/>
</dbReference>
<dbReference type="CDD" id="cd01569">
    <property type="entry name" value="PBEF_like"/>
    <property type="match status" value="1"/>
</dbReference>
<dbReference type="SUPFAM" id="SSF51690">
    <property type="entry name" value="Nicotinate/Quinolinate PRTase C-terminal domain-like"/>
    <property type="match status" value="1"/>
</dbReference>
<dbReference type="PIRSF" id="PIRSF005943">
    <property type="entry name" value="NMPRT"/>
    <property type="match status" value="1"/>
</dbReference>
<dbReference type="Proteomes" id="UP000831021">
    <property type="component" value="Segment"/>
</dbReference>
<protein>
    <recommendedName>
        <fullName evidence="7">Nicotinamide phosphoribosyltransferase</fullName>
        <ecNumber evidence="6">2.4.2.12</ecNumber>
    </recommendedName>
</protein>
<reference evidence="11 12" key="1">
    <citation type="submission" date="2022-01" db="EMBL/GenBank/DDBJ databases">
        <authorList>
            <person name="Stokar-Avihail A."/>
        </authorList>
    </citation>
    <scope>NUCLEOTIDE SEQUENCE [LARGE SCALE GENOMIC DNA]</scope>
</reference>
<evidence type="ECO:0000256" key="1">
    <source>
        <dbReference type="ARBA" id="ARBA00010897"/>
    </source>
</evidence>
<keyword evidence="3 11" id="KW-0328">Glycosyltransferase</keyword>
<feature type="domain" description="Nicotinate/nicotinamide phosphoribosyltransferase" evidence="9">
    <location>
        <begin position="185"/>
        <end position="445"/>
    </location>
</feature>
<dbReference type="Pfam" id="PF04095">
    <property type="entry name" value="NAPRTase"/>
    <property type="match status" value="1"/>
</dbReference>
<comment type="catalytic activity">
    <reaction evidence="8">
        <text>beta-nicotinamide D-ribonucleotide + diphosphate = 5-phospho-alpha-D-ribose 1-diphosphate + nicotinamide + H(+)</text>
        <dbReference type="Rhea" id="RHEA:16149"/>
        <dbReference type="ChEBI" id="CHEBI:14649"/>
        <dbReference type="ChEBI" id="CHEBI:15378"/>
        <dbReference type="ChEBI" id="CHEBI:17154"/>
        <dbReference type="ChEBI" id="CHEBI:33019"/>
        <dbReference type="ChEBI" id="CHEBI:58017"/>
        <dbReference type="EC" id="2.4.2.12"/>
    </reaction>
    <physiologicalReaction direction="right-to-left" evidence="8">
        <dbReference type="Rhea" id="RHEA:16151"/>
    </physiologicalReaction>
</comment>
<dbReference type="PANTHER" id="PTHR43816">
    <property type="entry name" value="NICOTINAMIDE PHOSPHORIBOSYLTRANSFERASE"/>
    <property type="match status" value="1"/>
</dbReference>
<name>A0AAE9GAI3_9CAUD</name>
<evidence type="ECO:0000256" key="3">
    <source>
        <dbReference type="ARBA" id="ARBA00022676"/>
    </source>
</evidence>
<feature type="domain" description="Nicotinamide phosphoribosyltransferase N-terminal" evidence="10">
    <location>
        <begin position="10"/>
        <end position="112"/>
    </location>
</feature>
<evidence type="ECO:0000256" key="6">
    <source>
        <dbReference type="ARBA" id="ARBA00035024"/>
    </source>
</evidence>
<dbReference type="InterPro" id="IPR041529">
    <property type="entry name" value="DUF5598"/>
</dbReference>
<dbReference type="Pfam" id="PF18127">
    <property type="entry name" value="NAMPT_N"/>
    <property type="match status" value="1"/>
</dbReference>
<evidence type="ECO:0000313" key="11">
    <source>
        <dbReference type="EMBL" id="UNY48792.1"/>
    </source>
</evidence>
<keyword evidence="4 11" id="KW-0808">Transferase</keyword>
<sequence length="498" mass="56690">MTKTIYPATLLCDFYKVSHKDQYPKGTEFVYSTWTPRSNKYFPKADKVVAFGIQAFIKKYLINYFNENFFNRPRNEVVEEYKRIIKFTLGQEEVDASHIEALHELGHLPIKIRAVKEGTRVPVKVPMMTIENTDKRFFWVTNYLETLLSNEVWLPMTSATIAHTYRQLLDEYALKTLGTTEGVAFQGHDFSMRGMGAFEASVASGAGHLLSFFGTDTIPAISYHEEYYNADIEREMVGTSIPATEHSVMCAYGDENEFELFKHLMTEVYPNGFFSIVSDTWDFWKVVGEYLPKLKQEVMNRDGRVVIRPDSGDPVLILIGDPNGKTELERKGLIECLWDIFGGTITEKGYKLLDTHIGAIYGDSITLERAEAIVKGLEAKGFASANVVFGIGSFTYQYNTRDTFGFAVKATHAVVNGEERMLFKDPKTDDGTKRSQRGRVAVIENGYRKGELEFIDGLTIAEYEHTYKDADRLEDVFVDGKLVRDQSLCEIRNILKKN</sequence>
<evidence type="ECO:0000256" key="8">
    <source>
        <dbReference type="ARBA" id="ARBA00047835"/>
    </source>
</evidence>
<dbReference type="NCBIfam" id="NF006629">
    <property type="entry name" value="PRK09198.1"/>
    <property type="match status" value="1"/>
</dbReference>
<comment type="similarity">
    <text evidence="1">Belongs to the NAPRTase family.</text>
</comment>
<comment type="pathway">
    <text evidence="5">Cofactor biosynthesis; NAD(+) biosynthesis; nicotinamide D-ribonucleotide from 5-phospho-alpha-D-ribose 1-diphosphate and nicotinamide: step 1/1.</text>
</comment>
<dbReference type="PANTHER" id="PTHR43816:SF1">
    <property type="entry name" value="NICOTINAMIDE PHOSPHORIBOSYLTRANSFERASE"/>
    <property type="match status" value="1"/>
</dbReference>
<dbReference type="GO" id="GO:0009435">
    <property type="term" value="P:NAD+ biosynthetic process"/>
    <property type="evidence" value="ECO:0007669"/>
    <property type="project" value="InterPro"/>
</dbReference>
<dbReference type="Gene3D" id="3.20.20.70">
    <property type="entry name" value="Aldolase class I"/>
    <property type="match status" value="1"/>
</dbReference>
<dbReference type="EMBL" id="OM236516">
    <property type="protein sequence ID" value="UNY48792.1"/>
    <property type="molecule type" value="Genomic_DNA"/>
</dbReference>
<evidence type="ECO:0000256" key="5">
    <source>
        <dbReference type="ARBA" id="ARBA00035007"/>
    </source>
</evidence>
<organism evidence="11 12">
    <name type="scientific">Bacillus phage FADO</name>
    <dbReference type="NCBI Taxonomy" id="2917160"/>
    <lineage>
        <taxon>Viruses</taxon>
        <taxon>Duplodnaviria</taxon>
        <taxon>Heunggongvirae</taxon>
        <taxon>Uroviricota</taxon>
        <taxon>Caudoviricetes</taxon>
        <taxon>Heleneionescovirinae</taxon>
        <taxon>Zhangjivirus</taxon>
        <taxon>Zhangjivirus fado</taxon>
    </lineage>
</organism>
<evidence type="ECO:0000259" key="9">
    <source>
        <dbReference type="Pfam" id="PF04095"/>
    </source>
</evidence>
<dbReference type="InterPro" id="IPR016471">
    <property type="entry name" value="Nicotinamide_PRibTrfase"/>
</dbReference>
<evidence type="ECO:0000313" key="12">
    <source>
        <dbReference type="Proteomes" id="UP000831021"/>
    </source>
</evidence>
<dbReference type="InterPro" id="IPR013785">
    <property type="entry name" value="Aldolase_TIM"/>
</dbReference>
<dbReference type="EC" id="2.4.2.12" evidence="6"/>
<proteinExistence type="inferred from homology"/>
<accession>A0AAE9GAI3</accession>
<evidence type="ECO:0000259" key="10">
    <source>
        <dbReference type="Pfam" id="PF18127"/>
    </source>
</evidence>
<dbReference type="InterPro" id="IPR036068">
    <property type="entry name" value="Nicotinate_pribotase-like_C"/>
</dbReference>
<evidence type="ECO:0000256" key="2">
    <source>
        <dbReference type="ARBA" id="ARBA00022642"/>
    </source>
</evidence>
<evidence type="ECO:0000256" key="4">
    <source>
        <dbReference type="ARBA" id="ARBA00022679"/>
    </source>
</evidence>
<keyword evidence="2" id="KW-0662">Pyridine nucleotide biosynthesis</keyword>
<gene>
    <name evidence="11" type="ORF">fado_77</name>
</gene>
<evidence type="ECO:0000256" key="7">
    <source>
        <dbReference type="ARBA" id="ARBA00035036"/>
    </source>
</evidence>
<keyword evidence="12" id="KW-1185">Reference proteome</keyword>
<dbReference type="InterPro" id="IPR041525">
    <property type="entry name" value="N/Namide_PRibTrfase"/>
</dbReference>